<dbReference type="AlphaFoldDB" id="A0A151AAM5"/>
<reference evidence="1 2" key="1">
    <citation type="submission" date="2016-02" db="EMBL/GenBank/DDBJ databases">
        <title>Genome sequence of Halalkalicoccus paucihalophilus DSM 24557.</title>
        <authorList>
            <person name="Poehlein A."/>
            <person name="Daniel R."/>
        </authorList>
    </citation>
    <scope>NUCLEOTIDE SEQUENCE [LARGE SCALE GENOMIC DNA]</scope>
    <source>
        <strain evidence="1 2">DSM 24557</strain>
    </source>
</reference>
<proteinExistence type="predicted"/>
<keyword evidence="2" id="KW-1185">Reference proteome</keyword>
<accession>A0A151AAM5</accession>
<protein>
    <submittedName>
        <fullName evidence="1">Uncharacterized protein</fullName>
    </submittedName>
</protein>
<evidence type="ECO:0000313" key="2">
    <source>
        <dbReference type="Proteomes" id="UP000075321"/>
    </source>
</evidence>
<sequence>MSLYKMYTVCLVQQSPDHKGLLHKVKGAKGY</sequence>
<comment type="caution">
    <text evidence="1">The sequence shown here is derived from an EMBL/GenBank/DDBJ whole genome shotgun (WGS) entry which is preliminary data.</text>
</comment>
<organism evidence="1 2">
    <name type="scientific">Halalkalicoccus paucihalophilus</name>
    <dbReference type="NCBI Taxonomy" id="1008153"/>
    <lineage>
        <taxon>Archaea</taxon>
        <taxon>Methanobacteriati</taxon>
        <taxon>Methanobacteriota</taxon>
        <taxon>Stenosarchaea group</taxon>
        <taxon>Halobacteria</taxon>
        <taxon>Halobacteriales</taxon>
        <taxon>Halococcaceae</taxon>
        <taxon>Halalkalicoccus</taxon>
    </lineage>
</organism>
<name>A0A151AAM5_9EURY</name>
<dbReference type="PATRIC" id="fig|1008153.3.peg.3717"/>
<gene>
    <name evidence="1" type="ORF">HAPAU_35250</name>
</gene>
<dbReference type="EMBL" id="LTAZ01000013">
    <property type="protein sequence ID" value="KYH24542.1"/>
    <property type="molecule type" value="Genomic_DNA"/>
</dbReference>
<evidence type="ECO:0000313" key="1">
    <source>
        <dbReference type="EMBL" id="KYH24542.1"/>
    </source>
</evidence>
<dbReference type="Proteomes" id="UP000075321">
    <property type="component" value="Unassembled WGS sequence"/>
</dbReference>